<reference evidence="2 3" key="1">
    <citation type="submission" date="2017-05" db="EMBL/GenBank/DDBJ databases">
        <title>Vagococcus spp. assemblies.</title>
        <authorList>
            <person name="Gulvik C.A."/>
        </authorList>
    </citation>
    <scope>NUCLEOTIDE SEQUENCE [LARGE SCALE GENOMIC DNA]</scope>
    <source>
        <strain evidence="2 3">DSM 24756</strain>
    </source>
</reference>
<dbReference type="Pfam" id="PF13443">
    <property type="entry name" value="HTH_26"/>
    <property type="match status" value="1"/>
</dbReference>
<proteinExistence type="predicted"/>
<name>A0A430AKQ8_9ENTE</name>
<dbReference type="GO" id="GO:0003677">
    <property type="term" value="F:DNA binding"/>
    <property type="evidence" value="ECO:0007669"/>
    <property type="project" value="InterPro"/>
</dbReference>
<organism evidence="2 3">
    <name type="scientific">Vagococcus entomophilus</name>
    <dbReference type="NCBI Taxonomy" id="1160095"/>
    <lineage>
        <taxon>Bacteria</taxon>
        <taxon>Bacillati</taxon>
        <taxon>Bacillota</taxon>
        <taxon>Bacilli</taxon>
        <taxon>Lactobacillales</taxon>
        <taxon>Enterococcaceae</taxon>
        <taxon>Vagococcus</taxon>
    </lineage>
</organism>
<keyword evidence="3" id="KW-1185">Reference proteome</keyword>
<sequence>MTIKFTEDSFSDKTNSAIKNTVLSADSMELRFKVNQLIAERRRTTDGREFTQSTLAELTGIRKGDISKYCNNKFRPTINLSHLFAMMIALRVSDISEILEVRLPSEEKTKFIKQSAEWKQEGTMPSELNRLLKQNIKLITEENRERQQR</sequence>
<dbReference type="CDD" id="cd00093">
    <property type="entry name" value="HTH_XRE"/>
    <property type="match status" value="1"/>
</dbReference>
<comment type="caution">
    <text evidence="2">The sequence shown here is derived from an EMBL/GenBank/DDBJ whole genome shotgun (WGS) entry which is preliminary data.</text>
</comment>
<dbReference type="Proteomes" id="UP000288669">
    <property type="component" value="Unassembled WGS sequence"/>
</dbReference>
<evidence type="ECO:0000313" key="3">
    <source>
        <dbReference type="Proteomes" id="UP000288669"/>
    </source>
</evidence>
<dbReference type="OrthoDB" id="2863207at2"/>
<dbReference type="RefSeq" id="WP_126823450.1">
    <property type="nucleotide sequence ID" value="NZ_JBHLWU010000001.1"/>
</dbReference>
<dbReference type="Gene3D" id="1.10.260.40">
    <property type="entry name" value="lambda repressor-like DNA-binding domains"/>
    <property type="match status" value="1"/>
</dbReference>
<evidence type="ECO:0000259" key="1">
    <source>
        <dbReference type="PROSITE" id="PS50943"/>
    </source>
</evidence>
<dbReference type="InterPro" id="IPR010982">
    <property type="entry name" value="Lambda_DNA-bd_dom_sf"/>
</dbReference>
<dbReference type="InterPro" id="IPR001387">
    <property type="entry name" value="Cro/C1-type_HTH"/>
</dbReference>
<dbReference type="SUPFAM" id="SSF47413">
    <property type="entry name" value="lambda repressor-like DNA-binding domains"/>
    <property type="match status" value="1"/>
</dbReference>
<dbReference type="EMBL" id="NGJZ01000001">
    <property type="protein sequence ID" value="RSU08649.1"/>
    <property type="molecule type" value="Genomic_DNA"/>
</dbReference>
<dbReference type="AlphaFoldDB" id="A0A430AKQ8"/>
<feature type="domain" description="HTH cro/C1-type" evidence="1">
    <location>
        <begin position="51"/>
        <end position="98"/>
    </location>
</feature>
<dbReference type="PROSITE" id="PS50943">
    <property type="entry name" value="HTH_CROC1"/>
    <property type="match status" value="1"/>
</dbReference>
<gene>
    <name evidence="2" type="ORF">CBF30_05330</name>
</gene>
<accession>A0A430AKQ8</accession>
<protein>
    <recommendedName>
        <fullName evidence="1">HTH cro/C1-type domain-containing protein</fullName>
    </recommendedName>
</protein>
<evidence type="ECO:0000313" key="2">
    <source>
        <dbReference type="EMBL" id="RSU08649.1"/>
    </source>
</evidence>